<dbReference type="RefSeq" id="WP_200275984.1">
    <property type="nucleotide sequence ID" value="NZ_CP066802.1"/>
</dbReference>
<proteinExistence type="predicted"/>
<dbReference type="EMBL" id="CP066802">
    <property type="protein sequence ID" value="QQM67412.1"/>
    <property type="molecule type" value="Genomic_DNA"/>
</dbReference>
<organism evidence="1 2">
    <name type="scientific">Actinomyces weissii</name>
    <dbReference type="NCBI Taxonomy" id="675090"/>
    <lineage>
        <taxon>Bacteria</taxon>
        <taxon>Bacillati</taxon>
        <taxon>Actinomycetota</taxon>
        <taxon>Actinomycetes</taxon>
        <taxon>Actinomycetales</taxon>
        <taxon>Actinomycetaceae</taxon>
        <taxon>Actinomyces</taxon>
    </lineage>
</organism>
<evidence type="ECO:0000313" key="1">
    <source>
        <dbReference type="EMBL" id="QQM67412.1"/>
    </source>
</evidence>
<evidence type="ECO:0000313" key="2">
    <source>
        <dbReference type="Proteomes" id="UP000595895"/>
    </source>
</evidence>
<gene>
    <name evidence="1" type="ORF">JG540_00395</name>
</gene>
<dbReference type="Proteomes" id="UP000595895">
    <property type="component" value="Chromosome"/>
</dbReference>
<keyword evidence="2" id="KW-1185">Reference proteome</keyword>
<reference evidence="1 2" key="1">
    <citation type="submission" date="2020-12" db="EMBL/GenBank/DDBJ databases">
        <authorList>
            <person name="Zhou J."/>
        </authorList>
    </citation>
    <scope>NUCLEOTIDE SEQUENCE [LARGE SCALE GENOMIC DNA]</scope>
    <source>
        <strain evidence="1 2">CCUG 61299</strain>
    </source>
</reference>
<dbReference type="AlphaFoldDB" id="A0A7T7MAM3"/>
<dbReference type="KEGG" id="awe:JG540_00395"/>
<name>A0A7T7MAM3_9ACTO</name>
<protein>
    <submittedName>
        <fullName evidence="1">Uncharacterized protein</fullName>
    </submittedName>
</protein>
<accession>A0A7T7MAM3</accession>
<sequence length="119" mass="13320">MKPNVKPFCTYAEQVTIFQSRGMHIEDPDRAQKQLETVNYYRLSGYRHTMRQIDPDTGRSLNISKPGSSFSLTEPFSSGLVVEVEDDEYYGDNYGGGQADFSQGLETFEWSLGSFGGGV</sequence>